<proteinExistence type="predicted"/>
<organism evidence="2 3">
    <name type="scientific">Prorocentrum cordatum</name>
    <dbReference type="NCBI Taxonomy" id="2364126"/>
    <lineage>
        <taxon>Eukaryota</taxon>
        <taxon>Sar</taxon>
        <taxon>Alveolata</taxon>
        <taxon>Dinophyceae</taxon>
        <taxon>Prorocentrales</taxon>
        <taxon>Prorocentraceae</taxon>
        <taxon>Prorocentrum</taxon>
    </lineage>
</organism>
<comment type="caution">
    <text evidence="2">The sequence shown here is derived from an EMBL/GenBank/DDBJ whole genome shotgun (WGS) entry which is preliminary data.</text>
</comment>
<dbReference type="EMBL" id="CAUYUJ010021989">
    <property type="protein sequence ID" value="CAK0908299.1"/>
    <property type="molecule type" value="Genomic_DNA"/>
</dbReference>
<feature type="region of interest" description="Disordered" evidence="1">
    <location>
        <begin position="273"/>
        <end position="304"/>
    </location>
</feature>
<name>A0ABN9Y6X1_9DINO</name>
<evidence type="ECO:0000256" key="1">
    <source>
        <dbReference type="SAM" id="MobiDB-lite"/>
    </source>
</evidence>
<dbReference type="Proteomes" id="UP001189429">
    <property type="component" value="Unassembled WGS sequence"/>
</dbReference>
<gene>
    <name evidence="2" type="ORF">PCOR1329_LOCUS83008</name>
</gene>
<feature type="non-terminal residue" evidence="2">
    <location>
        <position position="1"/>
    </location>
</feature>
<reference evidence="2" key="1">
    <citation type="submission" date="2023-10" db="EMBL/GenBank/DDBJ databases">
        <authorList>
            <person name="Chen Y."/>
            <person name="Shah S."/>
            <person name="Dougan E. K."/>
            <person name="Thang M."/>
            <person name="Chan C."/>
        </authorList>
    </citation>
    <scope>NUCLEOTIDE SEQUENCE [LARGE SCALE GENOMIC DNA]</scope>
</reference>
<accession>A0ABN9Y6X1</accession>
<evidence type="ECO:0000313" key="2">
    <source>
        <dbReference type="EMBL" id="CAK0908299.1"/>
    </source>
</evidence>
<feature type="region of interest" description="Disordered" evidence="1">
    <location>
        <begin position="200"/>
        <end position="230"/>
    </location>
</feature>
<protein>
    <submittedName>
        <fullName evidence="2">Uncharacterized protein</fullName>
    </submittedName>
</protein>
<keyword evidence="3" id="KW-1185">Reference proteome</keyword>
<evidence type="ECO:0000313" key="3">
    <source>
        <dbReference type="Proteomes" id="UP001189429"/>
    </source>
</evidence>
<sequence>PAGCATPPPRLPLRPPRGVAGLAAVEPVDFADLWSPREGAAASPTTGGATCGGSERDFLVVSRPLARLVDEELLLGDSPACGGGCDAAHGVDPELLEFLEGDPWEECGDVAEWGLVEWCADIARLRSSKVDEDAAALLAMFLAGGDADGDSTRPNALSEQDMSRCPSMESTGKAPWFLPCEKPGRRPCSSRSLEGAAGLFFADGDTDGGSTRPNTLADMSDRPSMEPPGTASLLFPSDRWYPKEMWTRGAPDRFLIRFAAKTAPVARHLARCTVPNAPAPSGSGSSSKRCRKTSRPGPSLTGLL</sequence>